<evidence type="ECO:0000313" key="6">
    <source>
        <dbReference type="EMBL" id="OQP53623.1"/>
    </source>
</evidence>
<dbReference type="Gene3D" id="1.20.1530.20">
    <property type="match status" value="1"/>
</dbReference>
<evidence type="ECO:0000256" key="1">
    <source>
        <dbReference type="ARBA" id="ARBA00004141"/>
    </source>
</evidence>
<dbReference type="Proteomes" id="UP000192276">
    <property type="component" value="Unassembled WGS sequence"/>
</dbReference>
<gene>
    <name evidence="6" type="ORF">A4R26_06540</name>
</gene>
<feature type="transmembrane region" description="Helical" evidence="5">
    <location>
        <begin position="53"/>
        <end position="70"/>
    </location>
</feature>
<dbReference type="InterPro" id="IPR004710">
    <property type="entry name" value="Bilac:Na_transpt"/>
</dbReference>
<dbReference type="AlphaFoldDB" id="A0A1V9F5G0"/>
<keyword evidence="2 5" id="KW-0812">Transmembrane</keyword>
<keyword evidence="4 5" id="KW-0472">Membrane</keyword>
<reference evidence="7" key="1">
    <citation type="submission" date="2016-04" db="EMBL/GenBank/DDBJ databases">
        <authorList>
            <person name="Chen L."/>
            <person name="Zhuang W."/>
            <person name="Wang G."/>
        </authorList>
    </citation>
    <scope>NUCLEOTIDE SEQUENCE [LARGE SCALE GENOMIC DNA]</scope>
    <source>
        <strain evidence="7">208</strain>
    </source>
</reference>
<proteinExistence type="predicted"/>
<feature type="transmembrane region" description="Helical" evidence="5">
    <location>
        <begin position="144"/>
        <end position="164"/>
    </location>
</feature>
<dbReference type="STRING" id="550983.A4R26_06540"/>
<protein>
    <submittedName>
        <fullName evidence="6">Bile acid:sodium symporter</fullName>
    </submittedName>
</protein>
<evidence type="ECO:0000313" key="7">
    <source>
        <dbReference type="Proteomes" id="UP000192276"/>
    </source>
</evidence>
<sequence length="378" mass="40797">MTSLKIALPVAAVFFIAFVVFSILNGAANAGPWLIACFLFLSAGFRVYDALKGFSFTMIIFAAVTTALYYPQYFVSWGGVKLAIFFTPLLQIIMFGMGTEMGIKDFAGVIKMPKAVLIGLFGHFTFMPLAGYTLARIFNFPPEIAAGVVLIGSMPCGMASNVMSYLANANLALSVTLTAVATLLSPFLTPLWMKVLGGQFITVDASAMMWDIVKIVVLPIGAGLLFNRFFKGKLTWLDKIMPLISMFGIAFIIVIIVAAGRDNLIVIGPALIICALIHNTTGYMFGYWIGRLFRLPERDARTIAIEVGMQNGGLASGLAREMGKAATLGLAPAIFGPLMNITGSILASYWHRKRIVDEDGSKKEALEAIGTLEVNRVG</sequence>
<feature type="transmembrane region" description="Helical" evidence="5">
    <location>
        <begin position="115"/>
        <end position="138"/>
    </location>
</feature>
<feature type="transmembrane region" description="Helical" evidence="5">
    <location>
        <begin position="7"/>
        <end position="24"/>
    </location>
</feature>
<dbReference type="RefSeq" id="WP_081169506.1">
    <property type="nucleotide sequence ID" value="NZ_LWBP01000210.1"/>
</dbReference>
<organism evidence="6 7">
    <name type="scientific">Niastella populi</name>
    <dbReference type="NCBI Taxonomy" id="550983"/>
    <lineage>
        <taxon>Bacteria</taxon>
        <taxon>Pseudomonadati</taxon>
        <taxon>Bacteroidota</taxon>
        <taxon>Chitinophagia</taxon>
        <taxon>Chitinophagales</taxon>
        <taxon>Chitinophagaceae</taxon>
        <taxon>Niastella</taxon>
    </lineage>
</organism>
<dbReference type="OrthoDB" id="9806785at2"/>
<evidence type="ECO:0000256" key="4">
    <source>
        <dbReference type="ARBA" id="ARBA00023136"/>
    </source>
</evidence>
<comment type="caution">
    <text evidence="6">The sequence shown here is derived from an EMBL/GenBank/DDBJ whole genome shotgun (WGS) entry which is preliminary data.</text>
</comment>
<comment type="subcellular location">
    <subcellularLocation>
        <location evidence="1">Membrane</location>
        <topology evidence="1">Multi-pass membrane protein</topology>
    </subcellularLocation>
</comment>
<feature type="transmembrane region" description="Helical" evidence="5">
    <location>
        <begin position="242"/>
        <end position="260"/>
    </location>
</feature>
<feature type="transmembrane region" description="Helical" evidence="5">
    <location>
        <begin position="82"/>
        <end position="103"/>
    </location>
</feature>
<feature type="transmembrane region" description="Helical" evidence="5">
    <location>
        <begin position="212"/>
        <end position="230"/>
    </location>
</feature>
<keyword evidence="7" id="KW-1185">Reference proteome</keyword>
<accession>A0A1V9F5G0</accession>
<keyword evidence="3 5" id="KW-1133">Transmembrane helix</keyword>
<dbReference type="InterPro" id="IPR002657">
    <property type="entry name" value="BilAc:Na_symport/Acr3"/>
</dbReference>
<name>A0A1V9F5G0_9BACT</name>
<dbReference type="PANTHER" id="PTHR10361:SF28">
    <property type="entry name" value="P3 PROTEIN-RELATED"/>
    <property type="match status" value="1"/>
</dbReference>
<dbReference type="GO" id="GO:0016020">
    <property type="term" value="C:membrane"/>
    <property type="evidence" value="ECO:0007669"/>
    <property type="project" value="UniProtKB-SubCell"/>
</dbReference>
<evidence type="ECO:0000256" key="5">
    <source>
        <dbReference type="SAM" id="Phobius"/>
    </source>
</evidence>
<dbReference type="Pfam" id="PF01758">
    <property type="entry name" value="SBF"/>
    <property type="match status" value="1"/>
</dbReference>
<feature type="transmembrane region" description="Helical" evidence="5">
    <location>
        <begin position="171"/>
        <end position="192"/>
    </location>
</feature>
<feature type="transmembrane region" description="Helical" evidence="5">
    <location>
        <begin position="266"/>
        <end position="289"/>
    </location>
</feature>
<evidence type="ECO:0000256" key="3">
    <source>
        <dbReference type="ARBA" id="ARBA00022989"/>
    </source>
</evidence>
<dbReference type="PANTHER" id="PTHR10361">
    <property type="entry name" value="SODIUM-BILE ACID COTRANSPORTER"/>
    <property type="match status" value="1"/>
</dbReference>
<feature type="transmembrane region" description="Helical" evidence="5">
    <location>
        <begin position="30"/>
        <end position="48"/>
    </location>
</feature>
<dbReference type="InterPro" id="IPR038770">
    <property type="entry name" value="Na+/solute_symporter_sf"/>
</dbReference>
<dbReference type="EMBL" id="LWBP01000210">
    <property type="protein sequence ID" value="OQP53623.1"/>
    <property type="molecule type" value="Genomic_DNA"/>
</dbReference>
<evidence type="ECO:0000256" key="2">
    <source>
        <dbReference type="ARBA" id="ARBA00022692"/>
    </source>
</evidence>